<keyword evidence="1" id="KW-0472">Membrane</keyword>
<proteinExistence type="predicted"/>
<evidence type="ECO:0000313" key="8">
    <source>
        <dbReference type="Proteomes" id="UP000727456"/>
    </source>
</evidence>
<evidence type="ECO:0000256" key="3">
    <source>
        <dbReference type="ARBA" id="ARBA00023237"/>
    </source>
</evidence>
<organism evidence="7 8">
    <name type="scientific">Sphingomonas vulcanisoli</name>
    <dbReference type="NCBI Taxonomy" id="1658060"/>
    <lineage>
        <taxon>Bacteria</taxon>
        <taxon>Pseudomonadati</taxon>
        <taxon>Pseudomonadota</taxon>
        <taxon>Alphaproteobacteria</taxon>
        <taxon>Sphingomonadales</taxon>
        <taxon>Sphingomonadaceae</taxon>
        <taxon>Sphingomonas</taxon>
    </lineage>
</organism>
<accession>A0ABX0TMA6</accession>
<dbReference type="InterPro" id="IPR051544">
    <property type="entry name" value="TPS_OM_transporter"/>
</dbReference>
<feature type="chain" id="PRO_5045381932" evidence="4">
    <location>
        <begin position="22"/>
        <end position="576"/>
    </location>
</feature>
<dbReference type="Gene3D" id="2.40.160.50">
    <property type="entry name" value="membrane protein fhac: a member of the omp85/tpsb transporter family"/>
    <property type="match status" value="1"/>
</dbReference>
<feature type="signal peptide" evidence="4">
    <location>
        <begin position="1"/>
        <end position="21"/>
    </location>
</feature>
<keyword evidence="8" id="KW-1185">Reference proteome</keyword>
<evidence type="ECO:0000256" key="2">
    <source>
        <dbReference type="ARBA" id="ARBA00022692"/>
    </source>
</evidence>
<keyword evidence="3" id="KW-0998">Cell outer membrane</keyword>
<keyword evidence="2" id="KW-0812">Transmembrane</keyword>
<dbReference type="InterPro" id="IPR005565">
    <property type="entry name" value="Hemolysn_activator_HlyB_C"/>
</dbReference>
<evidence type="ECO:0000259" key="6">
    <source>
        <dbReference type="Pfam" id="PF08479"/>
    </source>
</evidence>
<dbReference type="InterPro" id="IPR013686">
    <property type="entry name" value="Polypept-transport_assoc_ShlB"/>
</dbReference>
<comment type="caution">
    <text evidence="7">The sequence shown here is derived from an EMBL/GenBank/DDBJ whole genome shotgun (WGS) entry which is preliminary data.</text>
</comment>
<dbReference type="Pfam" id="PF08479">
    <property type="entry name" value="POTRA_2"/>
    <property type="match status" value="1"/>
</dbReference>
<dbReference type="RefSeq" id="WP_167071223.1">
    <property type="nucleotide sequence ID" value="NZ_JAAOZC010000001.1"/>
</dbReference>
<evidence type="ECO:0000259" key="5">
    <source>
        <dbReference type="Pfam" id="PF03865"/>
    </source>
</evidence>
<dbReference type="PANTHER" id="PTHR34597:SF6">
    <property type="entry name" value="BLR6126 PROTEIN"/>
    <property type="match status" value="1"/>
</dbReference>
<keyword evidence="4" id="KW-0732">Signal</keyword>
<keyword evidence="1" id="KW-1134">Transmembrane beta strand</keyword>
<protein>
    <submittedName>
        <fullName evidence="7">Hemolysin activation/secretion protein</fullName>
    </submittedName>
</protein>
<reference evidence="7 8" key="1">
    <citation type="submission" date="2020-03" db="EMBL/GenBank/DDBJ databases">
        <title>Genomic Encyclopedia of Type Strains, Phase III (KMG-III): the genomes of soil and plant-associated and newly described type strains.</title>
        <authorList>
            <person name="Whitman W."/>
        </authorList>
    </citation>
    <scope>NUCLEOTIDE SEQUENCE [LARGE SCALE GENOMIC DNA]</scope>
    <source>
        <strain evidence="7 8">CECT 8804</strain>
    </source>
</reference>
<dbReference type="EMBL" id="JAAOZC010000001">
    <property type="protein sequence ID" value="NIJ06652.1"/>
    <property type="molecule type" value="Genomic_DNA"/>
</dbReference>
<feature type="domain" description="Polypeptide-transport-associated ShlB-type" evidence="6">
    <location>
        <begin position="73"/>
        <end position="142"/>
    </location>
</feature>
<feature type="domain" description="Haemolysin activator HlyB C-terminal" evidence="5">
    <location>
        <begin position="218"/>
        <end position="532"/>
    </location>
</feature>
<gene>
    <name evidence="7" type="ORF">FHS31_000234</name>
</gene>
<dbReference type="Gene3D" id="3.10.20.310">
    <property type="entry name" value="membrane protein fhac"/>
    <property type="match status" value="1"/>
</dbReference>
<sequence length="576" mass="60873">MRLIAGLFAAAALALSSLAAAAPPAAFTPPTREEVQRGAAETHAPTSRLTVKGPAAAPCPLAEQENGSTLLGGVSFDGLEALSPDTLAPAYRARIGHPVAPSDLCTIRDAATAILATRGYIAALEIPPQRLTNGGTVHFQVLMAHLVGFQVRGVTGRRQRLIEAYLRGLVRAEPFNTRYAERTLLLARDLPGMDITITLIPAEHPGEVTADVVVVPRALQLQAGIQNYGSRDTGRWGVLAAAQAAGVIAAGDQLSAGVFTSTHPRRQIVVQSAYDLRVGHQGLSIGARFTDAWIRTESESGINYKSHTTVGSALARYPFIRSQNFDLAASGGIDIIDQDLRVGDFVLTRDRLRTAFATLEFGGGDVTTADHQARWRANGTLEFRKGLSALGASKGCGDAPYFPDCVYFPTISRLEADPQAALIRFSGNAEARIAGPFSIALAPRAQYAFAPLLGYEQFSGGAYTIGRGYDPGAAIGDSGVGLATELRYGRLGAKGFSFQPFTFLDAVHAWTRGESSPGDVGGTLISIGGGLRAALGTRARADLSLALPLKAAPYAVRRGDTRILFSISTRLWPANK</sequence>
<dbReference type="Pfam" id="PF03865">
    <property type="entry name" value="ShlB"/>
    <property type="match status" value="1"/>
</dbReference>
<evidence type="ECO:0000256" key="4">
    <source>
        <dbReference type="SAM" id="SignalP"/>
    </source>
</evidence>
<evidence type="ECO:0000313" key="7">
    <source>
        <dbReference type="EMBL" id="NIJ06652.1"/>
    </source>
</evidence>
<dbReference type="PANTHER" id="PTHR34597">
    <property type="entry name" value="SLR1661 PROTEIN"/>
    <property type="match status" value="1"/>
</dbReference>
<dbReference type="Proteomes" id="UP000727456">
    <property type="component" value="Unassembled WGS sequence"/>
</dbReference>
<name>A0ABX0TMA6_9SPHN</name>
<evidence type="ECO:0000256" key="1">
    <source>
        <dbReference type="ARBA" id="ARBA00022452"/>
    </source>
</evidence>